<gene>
    <name evidence="3" type="ORF">DBRI00130_LOCUS29747</name>
</gene>
<dbReference type="EMBL" id="HBNS01038085">
    <property type="protein sequence ID" value="CAE4635403.1"/>
    <property type="molecule type" value="Transcribed_RNA"/>
</dbReference>
<evidence type="ECO:0000259" key="2">
    <source>
        <dbReference type="Pfam" id="PF05548"/>
    </source>
</evidence>
<sequence length="346" mass="37757">MKAIIASALLASAVAQESPPLRNRYRRDPMSPTSEYCTLHKAALLQIPGEHLREDFVYECVESNGVGGALVMNSEQKTSLGDMIGNGALELGVDQIDIRGAKRSGNKIMLPNGKINTRKGRGGGSGRRLANVTGKKPILAVKVIDVNGLARSESLGEISYNIFGGGDDLVNLKSQLFDCSFAALEVTTDYSAFASDAQMLKINEHVTDTAPGVMEATIAIDITQNDRYTIHNAVTAEVNRLLGFSLPGPFEQVMYVIEKCYVGCGWAAYAYINSWMSVYQSNYYYQPGVQVHELGHNFNLAHSGGLDGNTYTDHTCMMGNPLYSDEVGKMCYNEEWMVTLILIILA</sequence>
<name>A0A7S4VB63_9STRA</name>
<feature type="signal peptide" evidence="1">
    <location>
        <begin position="1"/>
        <end position="15"/>
    </location>
</feature>
<dbReference type="InterPro" id="IPR008752">
    <property type="entry name" value="Peptidase_M11"/>
</dbReference>
<accession>A0A7S4VB63</accession>
<dbReference type="SUPFAM" id="SSF55486">
    <property type="entry name" value="Metalloproteases ('zincins'), catalytic domain"/>
    <property type="match status" value="1"/>
</dbReference>
<dbReference type="PANTHER" id="PTHR33683">
    <property type="entry name" value="1, PUTATIVE-RELATED"/>
    <property type="match status" value="1"/>
</dbReference>
<keyword evidence="1" id="KW-0732">Signal</keyword>
<dbReference type="Pfam" id="PF05548">
    <property type="entry name" value="Peptidase_M11"/>
    <property type="match status" value="1"/>
</dbReference>
<evidence type="ECO:0000256" key="1">
    <source>
        <dbReference type="SAM" id="SignalP"/>
    </source>
</evidence>
<feature type="domain" description="Peptidase M11 gametolysin" evidence="2">
    <location>
        <begin position="148"/>
        <end position="334"/>
    </location>
</feature>
<organism evidence="3">
    <name type="scientific">Ditylum brightwellii</name>
    <dbReference type="NCBI Taxonomy" id="49249"/>
    <lineage>
        <taxon>Eukaryota</taxon>
        <taxon>Sar</taxon>
        <taxon>Stramenopiles</taxon>
        <taxon>Ochrophyta</taxon>
        <taxon>Bacillariophyta</taxon>
        <taxon>Mediophyceae</taxon>
        <taxon>Lithodesmiophycidae</taxon>
        <taxon>Lithodesmiales</taxon>
        <taxon>Lithodesmiaceae</taxon>
        <taxon>Ditylum</taxon>
    </lineage>
</organism>
<protein>
    <recommendedName>
        <fullName evidence="2">Peptidase M11 gametolysin domain-containing protein</fullName>
    </recommendedName>
</protein>
<feature type="chain" id="PRO_5030658035" description="Peptidase M11 gametolysin domain-containing protein" evidence="1">
    <location>
        <begin position="16"/>
        <end position="346"/>
    </location>
</feature>
<proteinExistence type="predicted"/>
<dbReference type="PANTHER" id="PTHR33683:SF46">
    <property type="entry name" value="SUSHI DOMAIN-CONTAINING PROTEIN"/>
    <property type="match status" value="1"/>
</dbReference>
<dbReference type="AlphaFoldDB" id="A0A7S4VB63"/>
<reference evidence="3" key="1">
    <citation type="submission" date="2021-01" db="EMBL/GenBank/DDBJ databases">
        <authorList>
            <person name="Corre E."/>
            <person name="Pelletier E."/>
            <person name="Niang G."/>
            <person name="Scheremetjew M."/>
            <person name="Finn R."/>
            <person name="Kale V."/>
            <person name="Holt S."/>
            <person name="Cochrane G."/>
            <person name="Meng A."/>
            <person name="Brown T."/>
            <person name="Cohen L."/>
        </authorList>
    </citation>
    <scope>NUCLEOTIDE SEQUENCE</scope>
    <source>
        <strain evidence="3">GSO104</strain>
    </source>
</reference>
<evidence type="ECO:0000313" key="3">
    <source>
        <dbReference type="EMBL" id="CAE4635403.1"/>
    </source>
</evidence>